<evidence type="ECO:0000259" key="9">
    <source>
        <dbReference type="PROSITE" id="PS50893"/>
    </source>
</evidence>
<evidence type="ECO:0000256" key="3">
    <source>
        <dbReference type="ARBA" id="ARBA00022741"/>
    </source>
</evidence>
<name>A0AB38PGD2_STAHA</name>
<evidence type="ECO:0000256" key="2">
    <source>
        <dbReference type="ARBA" id="ARBA00022448"/>
    </source>
</evidence>
<dbReference type="PROSITE" id="PS00211">
    <property type="entry name" value="ABC_TRANSPORTER_1"/>
    <property type="match status" value="1"/>
</dbReference>
<gene>
    <name evidence="10" type="ORF">FNL11_06475</name>
</gene>
<dbReference type="SMART" id="SM00382">
    <property type="entry name" value="AAA"/>
    <property type="match status" value="1"/>
</dbReference>
<dbReference type="PANTHER" id="PTHR43117">
    <property type="entry name" value="OSMOPROTECTANT IMPORT ATP-BINDING PROTEIN OSMV"/>
    <property type="match status" value="1"/>
</dbReference>
<dbReference type="RefSeq" id="WP_107613362.1">
    <property type="nucleotide sequence ID" value="NZ_CP142094.1"/>
</dbReference>
<comment type="subunit">
    <text evidence="6">The complex is composed of two ATP-binding proteins (OpuCA), two transmembrane proteins (OpuCB and OpuCD) and a solute-binding protein (OpuCC).</text>
</comment>
<keyword evidence="2" id="KW-0813">Transport</keyword>
<feature type="domain" description="ABC transporter" evidence="9">
    <location>
        <begin position="2"/>
        <end position="236"/>
    </location>
</feature>
<dbReference type="PANTHER" id="PTHR43117:SF4">
    <property type="entry name" value="OSMOPROTECTANT IMPORT ATP-BINDING PROTEIN OSMV"/>
    <property type="match status" value="1"/>
</dbReference>
<evidence type="ECO:0000256" key="5">
    <source>
        <dbReference type="ARBA" id="ARBA00052482"/>
    </source>
</evidence>
<reference evidence="10 11" key="1">
    <citation type="submission" date="2019-07" db="EMBL/GenBank/DDBJ databases">
        <title>Genome Sequencing and Assembly of Staphylococcus haemolyticus SDA2.</title>
        <authorList>
            <person name="Emmons C.B."/>
            <person name="Park C."/>
            <person name="Sevigny J.L."/>
            <person name="Andam C."/>
        </authorList>
    </citation>
    <scope>NUCLEOTIDE SEQUENCE [LARGE SCALE GENOMIC DNA]</scope>
    <source>
        <strain evidence="10 11">SDA2</strain>
    </source>
</reference>
<keyword evidence="3" id="KW-0547">Nucleotide-binding</keyword>
<dbReference type="EC" id="7.6.2.9" evidence="7"/>
<organism evidence="10 11">
    <name type="scientific">Staphylococcus haemolyticus</name>
    <dbReference type="NCBI Taxonomy" id="1283"/>
    <lineage>
        <taxon>Bacteria</taxon>
        <taxon>Bacillati</taxon>
        <taxon>Bacillota</taxon>
        <taxon>Bacilli</taxon>
        <taxon>Bacillales</taxon>
        <taxon>Staphylococcaceae</taxon>
        <taxon>Staphylococcus</taxon>
    </lineage>
</organism>
<dbReference type="InterPro" id="IPR003439">
    <property type="entry name" value="ABC_transporter-like_ATP-bd"/>
</dbReference>
<accession>A0AB38PGD2</accession>
<protein>
    <recommendedName>
        <fullName evidence="8">Carnitine transport ATP-binding protein OpuCA</fullName>
        <ecNumber evidence="7">7.6.2.9</ecNumber>
    </recommendedName>
</protein>
<evidence type="ECO:0000313" key="11">
    <source>
        <dbReference type="Proteomes" id="UP000316594"/>
    </source>
</evidence>
<dbReference type="Proteomes" id="UP000316594">
    <property type="component" value="Unassembled WGS sequence"/>
</dbReference>
<keyword evidence="4 10" id="KW-0067">ATP-binding</keyword>
<comment type="caution">
    <text evidence="10">The sequence shown here is derived from an EMBL/GenBank/DDBJ whole genome shotgun (WGS) entry which is preliminary data.</text>
</comment>
<dbReference type="InterPro" id="IPR003593">
    <property type="entry name" value="AAA+_ATPase"/>
</dbReference>
<comment type="similarity">
    <text evidence="1">Belongs to the ABC transporter superfamily.</text>
</comment>
<dbReference type="GO" id="GO:0016887">
    <property type="term" value="F:ATP hydrolysis activity"/>
    <property type="evidence" value="ECO:0007669"/>
    <property type="project" value="InterPro"/>
</dbReference>
<comment type="catalytic activity">
    <reaction evidence="5">
        <text>a quaternary ammonium(out) + ATP + H2O = a quaternary ammonium(in) + ADP + phosphate + H(+)</text>
        <dbReference type="Rhea" id="RHEA:11036"/>
        <dbReference type="ChEBI" id="CHEBI:15377"/>
        <dbReference type="ChEBI" id="CHEBI:15378"/>
        <dbReference type="ChEBI" id="CHEBI:30616"/>
        <dbReference type="ChEBI" id="CHEBI:35267"/>
        <dbReference type="ChEBI" id="CHEBI:43474"/>
        <dbReference type="ChEBI" id="CHEBI:456216"/>
        <dbReference type="EC" id="7.6.2.9"/>
    </reaction>
</comment>
<dbReference type="GO" id="GO:0015418">
    <property type="term" value="F:ABC-type quaternary ammonium compound transporting activity"/>
    <property type="evidence" value="ECO:0007669"/>
    <property type="project" value="UniProtKB-EC"/>
</dbReference>
<evidence type="ECO:0000256" key="7">
    <source>
        <dbReference type="ARBA" id="ARBA00066388"/>
    </source>
</evidence>
<dbReference type="SUPFAM" id="SSF52540">
    <property type="entry name" value="P-loop containing nucleoside triphosphate hydrolases"/>
    <property type="match status" value="1"/>
</dbReference>
<dbReference type="EMBL" id="VJMP01000004">
    <property type="protein sequence ID" value="TRL77713.1"/>
    <property type="molecule type" value="Genomic_DNA"/>
</dbReference>
<evidence type="ECO:0000256" key="1">
    <source>
        <dbReference type="ARBA" id="ARBA00005417"/>
    </source>
</evidence>
<proteinExistence type="inferred from homology"/>
<evidence type="ECO:0000313" key="10">
    <source>
        <dbReference type="EMBL" id="TRL77713.1"/>
    </source>
</evidence>
<evidence type="ECO:0000256" key="6">
    <source>
        <dbReference type="ARBA" id="ARBA00063934"/>
    </source>
</evidence>
<dbReference type="InterPro" id="IPR027417">
    <property type="entry name" value="P-loop_NTPase"/>
</dbReference>
<sequence>MIEFKNVTKRYGNNVAVDDVSFKINEGEFFVIIGPSGCGKTTTLKMINRLIPLSEGYIYFKDKPISDYPVYEMRWDIGYVLQQIALFPHMTIKENIAQVPQMKKWKDKDIDQRVDELLEMVGLEPEKYRDRKPDELSGGQRQRVGVVRALAVDPPVILMDEPFSALDPISREKLQDDLIELQTKIKKTIVFVTHDIQEAMKLGDRICLLNNGHVEQIDTPQAFRNQPKNKFVEEFMGSHLEQDKESLQLKDLNITSPLTEKETQHDYPVINSDVQLRSVYSTLAQHEAVIVNDVSTSTQSLLKREDIFKYLSEIDHDKEVKA</sequence>
<evidence type="ECO:0000256" key="4">
    <source>
        <dbReference type="ARBA" id="ARBA00022840"/>
    </source>
</evidence>
<dbReference type="InterPro" id="IPR017871">
    <property type="entry name" value="ABC_transporter-like_CS"/>
</dbReference>
<dbReference type="Gene3D" id="3.40.50.300">
    <property type="entry name" value="P-loop containing nucleotide triphosphate hydrolases"/>
    <property type="match status" value="1"/>
</dbReference>
<evidence type="ECO:0000256" key="8">
    <source>
        <dbReference type="ARBA" id="ARBA00070305"/>
    </source>
</evidence>
<dbReference type="Pfam" id="PF00005">
    <property type="entry name" value="ABC_tran"/>
    <property type="match status" value="1"/>
</dbReference>
<dbReference type="PROSITE" id="PS50893">
    <property type="entry name" value="ABC_TRANSPORTER_2"/>
    <property type="match status" value="1"/>
</dbReference>
<dbReference type="AlphaFoldDB" id="A0AB38PGD2"/>
<dbReference type="FunFam" id="3.40.50.300:FF:000425">
    <property type="entry name" value="Probable ABC transporter, ATP-binding subunit"/>
    <property type="match status" value="1"/>
</dbReference>
<dbReference type="GO" id="GO:0005524">
    <property type="term" value="F:ATP binding"/>
    <property type="evidence" value="ECO:0007669"/>
    <property type="project" value="UniProtKB-KW"/>
</dbReference>